<name>A0A3N6NQ92_NATCH</name>
<evidence type="ECO:0000256" key="1">
    <source>
        <dbReference type="SAM" id="MobiDB-lite"/>
    </source>
</evidence>
<gene>
    <name evidence="2" type="ORF">EA472_06645</name>
</gene>
<comment type="caution">
    <text evidence="2">The sequence shown here is derived from an EMBL/GenBank/DDBJ whole genome shotgun (WGS) entry which is preliminary data.</text>
</comment>
<protein>
    <submittedName>
        <fullName evidence="2">Uncharacterized protein</fullName>
    </submittedName>
</protein>
<keyword evidence="3" id="KW-1185">Reference proteome</keyword>
<dbReference type="AlphaFoldDB" id="A0A3N6NQ92"/>
<proteinExistence type="predicted"/>
<dbReference type="EMBL" id="REFZ01000003">
    <property type="protein sequence ID" value="RQH01973.1"/>
    <property type="molecule type" value="Genomic_DNA"/>
</dbReference>
<feature type="compositionally biased region" description="Low complexity" evidence="1">
    <location>
        <begin position="1"/>
        <end position="16"/>
    </location>
</feature>
<dbReference type="Proteomes" id="UP000281431">
    <property type="component" value="Unassembled WGS sequence"/>
</dbReference>
<evidence type="ECO:0000313" key="3">
    <source>
        <dbReference type="Proteomes" id="UP000281431"/>
    </source>
</evidence>
<feature type="region of interest" description="Disordered" evidence="1">
    <location>
        <begin position="1"/>
        <end position="31"/>
    </location>
</feature>
<accession>A0A3N6NQ92</accession>
<sequence>MLELLRTWTTGTTTRGAAPMSSGRESADAASDGAPEFVCDRCGDVRPADRVIRLSSEPCPALADRYDPVVRTWCADCVAGIGLLAFSVETRARPPVEPE</sequence>
<reference evidence="2 3" key="1">
    <citation type="submission" date="2018-10" db="EMBL/GenBank/DDBJ databases">
        <title>Natrarchaeobius chitinivorans gen. nov., sp. nov., and Natrarchaeobius haloalkaliphilus sp. nov., alkaliphilic, chitin-utilizing haloarchaea from hypersaline alkaline lakes.</title>
        <authorList>
            <person name="Sorokin D.Y."/>
            <person name="Elcheninov A.G."/>
            <person name="Kostrikina N.A."/>
            <person name="Bale N.J."/>
            <person name="Sinninghe Damste J.S."/>
            <person name="Khijniak T.V."/>
            <person name="Kublanov I.V."/>
            <person name="Toshchakov S.V."/>
        </authorList>
    </citation>
    <scope>NUCLEOTIDE SEQUENCE [LARGE SCALE GENOMIC DNA]</scope>
    <source>
        <strain evidence="2 3">AArcht7</strain>
    </source>
</reference>
<organism evidence="2 3">
    <name type="scientific">Natrarchaeobius chitinivorans</name>
    <dbReference type="NCBI Taxonomy" id="1679083"/>
    <lineage>
        <taxon>Archaea</taxon>
        <taxon>Methanobacteriati</taxon>
        <taxon>Methanobacteriota</taxon>
        <taxon>Stenosarchaea group</taxon>
        <taxon>Halobacteria</taxon>
        <taxon>Halobacteriales</taxon>
        <taxon>Natrialbaceae</taxon>
        <taxon>Natrarchaeobius</taxon>
    </lineage>
</organism>
<evidence type="ECO:0000313" key="2">
    <source>
        <dbReference type="EMBL" id="RQH01973.1"/>
    </source>
</evidence>